<dbReference type="HOGENOM" id="CLU_2046903_0_0_4"/>
<organism evidence="1 2">
    <name type="scientific">Janthinobacterium agaricidamnosum NBRC 102515 = DSM 9628</name>
    <dbReference type="NCBI Taxonomy" id="1349767"/>
    <lineage>
        <taxon>Bacteria</taxon>
        <taxon>Pseudomonadati</taxon>
        <taxon>Pseudomonadota</taxon>
        <taxon>Betaproteobacteria</taxon>
        <taxon>Burkholderiales</taxon>
        <taxon>Oxalobacteraceae</taxon>
        <taxon>Janthinobacterium</taxon>
    </lineage>
</organism>
<dbReference type="PATRIC" id="fig|1349767.4.peg.1814"/>
<keyword evidence="2" id="KW-1185">Reference proteome</keyword>
<reference evidence="1 2" key="1">
    <citation type="journal article" date="2015" name="Genome Announc.">
        <title>Genome Sequence of Mushroom Soft-Rot Pathogen Janthinobacterium agaricidamnosum.</title>
        <authorList>
            <person name="Graupner K."/>
            <person name="Lackner G."/>
            <person name="Hertweck C."/>
        </authorList>
    </citation>
    <scope>NUCLEOTIDE SEQUENCE [LARGE SCALE GENOMIC DNA]</scope>
    <source>
        <strain evidence="2">NBRC 102515 / DSM 9628</strain>
    </source>
</reference>
<gene>
    <name evidence="1" type="ORF">GJA_5214</name>
</gene>
<dbReference type="eggNOG" id="ENOG503164A">
    <property type="taxonomic scope" value="Bacteria"/>
</dbReference>
<proteinExistence type="predicted"/>
<evidence type="ECO:0000313" key="2">
    <source>
        <dbReference type="Proteomes" id="UP000027604"/>
    </source>
</evidence>
<name>W0VD22_9BURK</name>
<dbReference type="AlphaFoldDB" id="W0VD22"/>
<protein>
    <submittedName>
        <fullName evidence="1">Uncharacterized protein</fullName>
    </submittedName>
</protein>
<dbReference type="Proteomes" id="UP000027604">
    <property type="component" value="Chromosome I"/>
</dbReference>
<dbReference type="KEGG" id="jag:GJA_5214"/>
<accession>W0VD22</accession>
<evidence type="ECO:0000313" key="1">
    <source>
        <dbReference type="EMBL" id="CDG85811.1"/>
    </source>
</evidence>
<dbReference type="STRING" id="1349767.GJA_5214"/>
<sequence>MKFFLENFSRESKLPRKQCISTQPQGIVMLFLKSTTVSKAPGIYDVDIAAKPPGKTFGVFLATDPDHPPAELLAGLKALGFENTYSSAYLHKDKGKVLDLHFQKDGSDLFKGWNSEECTANLAAIDALFNALGISVTPRVMTLAEAYA</sequence>
<dbReference type="EMBL" id="HG322949">
    <property type="protein sequence ID" value="CDG85811.1"/>
    <property type="molecule type" value="Genomic_DNA"/>
</dbReference>